<feature type="transmembrane region" description="Helical" evidence="5">
    <location>
        <begin position="145"/>
        <end position="165"/>
    </location>
</feature>
<dbReference type="SUPFAM" id="SSF48726">
    <property type="entry name" value="Immunoglobulin"/>
    <property type="match status" value="1"/>
</dbReference>
<reference evidence="8" key="3">
    <citation type="submission" date="2015-06" db="UniProtKB">
        <authorList>
            <consortium name="EnsemblMetazoa"/>
        </authorList>
    </citation>
    <scope>IDENTIFICATION</scope>
</reference>
<dbReference type="InterPro" id="IPR003591">
    <property type="entry name" value="Leu-rich_rpt_typical-subtyp"/>
</dbReference>
<dbReference type="OrthoDB" id="2431000at2759"/>
<dbReference type="GO" id="GO:0005615">
    <property type="term" value="C:extracellular space"/>
    <property type="evidence" value="ECO:0007669"/>
    <property type="project" value="TreeGrafter"/>
</dbReference>
<name>R7TAU5_CAPTE</name>
<keyword evidence="9" id="KW-1185">Reference proteome</keyword>
<dbReference type="Pfam" id="PF00047">
    <property type="entry name" value="ig"/>
    <property type="match status" value="1"/>
</dbReference>
<dbReference type="Gene3D" id="3.80.10.10">
    <property type="entry name" value="Ribonuclease Inhibitor"/>
    <property type="match status" value="2"/>
</dbReference>
<dbReference type="InterPro" id="IPR050328">
    <property type="entry name" value="Dev_Immune_Receptor"/>
</dbReference>
<evidence type="ECO:0000256" key="3">
    <source>
        <dbReference type="ARBA" id="ARBA00022737"/>
    </source>
</evidence>
<evidence type="ECO:0000313" key="9">
    <source>
        <dbReference type="Proteomes" id="UP000014760"/>
    </source>
</evidence>
<dbReference type="Pfam" id="PF13855">
    <property type="entry name" value="LRR_8"/>
    <property type="match status" value="2"/>
</dbReference>
<keyword evidence="3" id="KW-0677">Repeat</keyword>
<keyword evidence="1" id="KW-0433">Leucine-rich repeat</keyword>
<dbReference type="EMBL" id="AMQN01003070">
    <property type="status" value="NOT_ANNOTATED_CDS"/>
    <property type="molecule type" value="Genomic_DNA"/>
</dbReference>
<sequence length="711" mass="79605">MRGLLPCQGTCAAVGEEGFYKGSRLGTASPVSVDLQQLKQMKQLQVDSEGEEDKGCLVHPGVLGSNYGRLSLTIRFRISPHLLRAQLPREAHIYRTKQRCQTCEGHFGNMTIRRRLLKKSLTIAFLPPVGMESARQVKPKPAKPFPVMPFIILIFVVAMIVGIVIRGKGPRGSCAYDHVYRKATCRSMQMTVLPKEISDAVLTLHVGHRLDKTENKFSLLAMDNFTRFIHLQELSLVKCGIEDIKGNTFSTLINLKRLDLRYNRIQHIHPGIFKGLGELEYLHLSSNPIESLGDGVFNGLVIEDLYLENNPALTMLSKGVFEGAKIESLVLNRTNLQGVQEGTFAPLSATLRELTITNNMQALFLPETVFKGLKLNVLDLSNNGLLEADFMENVEAEEVDLDDNPLEEIDFEDSKKLSVIRVLSLQRTKLSKLTEDDLEDLTNLLELDLEGNDITVFNASVFAKVDSLESLDLSNNDLYMFDGDFEGEFPALRSLSLDGNDIQTVPGGLQPLFSRLENLTMHNNPLHCNCEIRWFVKWIESHREVLEELSSVECDTPENINLTLISDYGFQCRPPKIFNATFDEDGISLVCTAGGDPAPIVTWISPKDEEKIAMPLRSERKTFQTQNTITVTRDGNYTCVSENVAGEDSVVVNTRKMPSSGIKFHVESKEIKILETPQGFFITLALLCILGYIIRVDSENDLKLKPDDLEI</sequence>
<proteinExistence type="predicted"/>
<organism evidence="7">
    <name type="scientific">Capitella teleta</name>
    <name type="common">Polychaete worm</name>
    <dbReference type="NCBI Taxonomy" id="283909"/>
    <lineage>
        <taxon>Eukaryota</taxon>
        <taxon>Metazoa</taxon>
        <taxon>Spiralia</taxon>
        <taxon>Lophotrochozoa</taxon>
        <taxon>Annelida</taxon>
        <taxon>Polychaeta</taxon>
        <taxon>Sedentaria</taxon>
        <taxon>Scolecida</taxon>
        <taxon>Capitellidae</taxon>
        <taxon>Capitella</taxon>
    </lineage>
</organism>
<keyword evidence="5" id="KW-0812">Transmembrane</keyword>
<keyword evidence="4" id="KW-1015">Disulfide bond</keyword>
<dbReference type="InterPro" id="IPR032675">
    <property type="entry name" value="LRR_dom_sf"/>
</dbReference>
<dbReference type="Proteomes" id="UP000014760">
    <property type="component" value="Unassembled WGS sequence"/>
</dbReference>
<dbReference type="InterPro" id="IPR036179">
    <property type="entry name" value="Ig-like_dom_sf"/>
</dbReference>
<dbReference type="EMBL" id="KB310836">
    <property type="protein sequence ID" value="ELT90637.1"/>
    <property type="molecule type" value="Genomic_DNA"/>
</dbReference>
<dbReference type="SMART" id="SM00082">
    <property type="entry name" value="LRRCT"/>
    <property type="match status" value="1"/>
</dbReference>
<dbReference type="GO" id="GO:0031012">
    <property type="term" value="C:extracellular matrix"/>
    <property type="evidence" value="ECO:0007669"/>
    <property type="project" value="TreeGrafter"/>
</dbReference>
<dbReference type="PROSITE" id="PS51450">
    <property type="entry name" value="LRR"/>
    <property type="match status" value="2"/>
</dbReference>
<dbReference type="InterPro" id="IPR001611">
    <property type="entry name" value="Leu-rich_rpt"/>
</dbReference>
<dbReference type="SUPFAM" id="SSF52058">
    <property type="entry name" value="L domain-like"/>
    <property type="match status" value="1"/>
</dbReference>
<evidence type="ECO:0000256" key="1">
    <source>
        <dbReference type="ARBA" id="ARBA00022614"/>
    </source>
</evidence>
<dbReference type="InterPro" id="IPR000483">
    <property type="entry name" value="Cys-rich_flank_reg_C"/>
</dbReference>
<dbReference type="PANTHER" id="PTHR24373">
    <property type="entry name" value="SLIT RELATED LEUCINE-RICH REPEAT NEURONAL PROTEIN"/>
    <property type="match status" value="1"/>
</dbReference>
<dbReference type="EnsemblMetazoa" id="CapteT220992">
    <property type="protein sequence ID" value="CapteP220992"/>
    <property type="gene ID" value="CapteG220992"/>
</dbReference>
<dbReference type="SMART" id="SM00369">
    <property type="entry name" value="LRR_TYP"/>
    <property type="match status" value="6"/>
</dbReference>
<evidence type="ECO:0000256" key="5">
    <source>
        <dbReference type="SAM" id="Phobius"/>
    </source>
</evidence>
<reference evidence="7 9" key="2">
    <citation type="journal article" date="2013" name="Nature">
        <title>Insights into bilaterian evolution from three spiralian genomes.</title>
        <authorList>
            <person name="Simakov O."/>
            <person name="Marletaz F."/>
            <person name="Cho S.J."/>
            <person name="Edsinger-Gonzales E."/>
            <person name="Havlak P."/>
            <person name="Hellsten U."/>
            <person name="Kuo D.H."/>
            <person name="Larsson T."/>
            <person name="Lv J."/>
            <person name="Arendt D."/>
            <person name="Savage R."/>
            <person name="Osoegawa K."/>
            <person name="de Jong P."/>
            <person name="Grimwood J."/>
            <person name="Chapman J.A."/>
            <person name="Shapiro H."/>
            <person name="Aerts A."/>
            <person name="Otillar R.P."/>
            <person name="Terry A.Y."/>
            <person name="Boore J.L."/>
            <person name="Grigoriev I.V."/>
            <person name="Lindberg D.R."/>
            <person name="Seaver E.C."/>
            <person name="Weisblat D.A."/>
            <person name="Putnam N.H."/>
            <person name="Rokhsar D.S."/>
        </authorList>
    </citation>
    <scope>NUCLEOTIDE SEQUENCE</scope>
    <source>
        <strain evidence="7 9">I ESC-2004</strain>
    </source>
</reference>
<accession>R7TAU5</accession>
<dbReference type="HOGENOM" id="CLU_388434_0_0_1"/>
<dbReference type="InterPro" id="IPR013783">
    <property type="entry name" value="Ig-like_fold"/>
</dbReference>
<dbReference type="InterPro" id="IPR007110">
    <property type="entry name" value="Ig-like_dom"/>
</dbReference>
<dbReference type="InterPro" id="IPR013151">
    <property type="entry name" value="Immunoglobulin_dom"/>
</dbReference>
<evidence type="ECO:0000259" key="6">
    <source>
        <dbReference type="PROSITE" id="PS50835"/>
    </source>
</evidence>
<keyword evidence="5" id="KW-1133">Transmembrane helix</keyword>
<evidence type="ECO:0000256" key="2">
    <source>
        <dbReference type="ARBA" id="ARBA00022729"/>
    </source>
</evidence>
<keyword evidence="2" id="KW-0732">Signal</keyword>
<dbReference type="AlphaFoldDB" id="R7TAU5"/>
<evidence type="ECO:0000313" key="7">
    <source>
        <dbReference type="EMBL" id="ELT90637.1"/>
    </source>
</evidence>
<reference evidence="9" key="1">
    <citation type="submission" date="2012-12" db="EMBL/GenBank/DDBJ databases">
        <authorList>
            <person name="Hellsten U."/>
            <person name="Grimwood J."/>
            <person name="Chapman J.A."/>
            <person name="Shapiro H."/>
            <person name="Aerts A."/>
            <person name="Otillar R.P."/>
            <person name="Terry A.Y."/>
            <person name="Boore J.L."/>
            <person name="Simakov O."/>
            <person name="Marletaz F."/>
            <person name="Cho S.-J."/>
            <person name="Edsinger-Gonzales E."/>
            <person name="Havlak P."/>
            <person name="Kuo D.-H."/>
            <person name="Larsson T."/>
            <person name="Lv J."/>
            <person name="Arendt D."/>
            <person name="Savage R."/>
            <person name="Osoegawa K."/>
            <person name="de Jong P."/>
            <person name="Lindberg D.R."/>
            <person name="Seaver E.C."/>
            <person name="Weisblat D.A."/>
            <person name="Putnam N.H."/>
            <person name="Grigoriev I.V."/>
            <person name="Rokhsar D.S."/>
        </authorList>
    </citation>
    <scope>NUCLEOTIDE SEQUENCE</scope>
    <source>
        <strain evidence="9">I ESC-2004</strain>
    </source>
</reference>
<evidence type="ECO:0000256" key="4">
    <source>
        <dbReference type="ARBA" id="ARBA00023157"/>
    </source>
</evidence>
<protein>
    <recommendedName>
        <fullName evidence="6">Ig-like domain-containing protein</fullName>
    </recommendedName>
</protein>
<gene>
    <name evidence="7" type="ORF">CAPTEDRAFT_220992</name>
</gene>
<dbReference type="OMA" id="DQECSTA"/>
<dbReference type="PROSITE" id="PS50835">
    <property type="entry name" value="IG_LIKE"/>
    <property type="match status" value="1"/>
</dbReference>
<feature type="domain" description="Ig-like" evidence="6">
    <location>
        <begin position="575"/>
        <end position="658"/>
    </location>
</feature>
<dbReference type="STRING" id="283909.R7TAU5"/>
<keyword evidence="5" id="KW-0472">Membrane</keyword>
<dbReference type="Gene3D" id="2.60.40.10">
    <property type="entry name" value="Immunoglobulins"/>
    <property type="match status" value="1"/>
</dbReference>
<dbReference type="PANTHER" id="PTHR24373:SF261">
    <property type="entry name" value="VASORIN"/>
    <property type="match status" value="1"/>
</dbReference>
<evidence type="ECO:0000313" key="8">
    <source>
        <dbReference type="EnsemblMetazoa" id="CapteP220992"/>
    </source>
</evidence>